<evidence type="ECO:0000313" key="3">
    <source>
        <dbReference type="EMBL" id="MFC3767002.1"/>
    </source>
</evidence>
<accession>A0ABV7YPR6</accession>
<comment type="caution">
    <text evidence="3">The sequence shown here is derived from an EMBL/GenBank/DDBJ whole genome shotgun (WGS) entry which is preliminary data.</text>
</comment>
<dbReference type="PANTHER" id="PTHR30290">
    <property type="entry name" value="PERIPLASMIC BINDING COMPONENT OF ABC TRANSPORTER"/>
    <property type="match status" value="1"/>
</dbReference>
<dbReference type="InterPro" id="IPR030678">
    <property type="entry name" value="Peptide/Ni-bd"/>
</dbReference>
<dbReference type="InterPro" id="IPR000914">
    <property type="entry name" value="SBP_5_dom"/>
</dbReference>
<dbReference type="RefSeq" id="WP_385929228.1">
    <property type="nucleotide sequence ID" value="NZ_JBHRZH010000063.1"/>
</dbReference>
<evidence type="ECO:0000259" key="2">
    <source>
        <dbReference type="Pfam" id="PF00496"/>
    </source>
</evidence>
<reference evidence="4" key="1">
    <citation type="journal article" date="2019" name="Int. J. Syst. Evol. Microbiol.">
        <title>The Global Catalogue of Microorganisms (GCM) 10K type strain sequencing project: providing services to taxonomists for standard genome sequencing and annotation.</title>
        <authorList>
            <consortium name="The Broad Institute Genomics Platform"/>
            <consortium name="The Broad Institute Genome Sequencing Center for Infectious Disease"/>
            <person name="Wu L."/>
            <person name="Ma J."/>
        </authorList>
    </citation>
    <scope>NUCLEOTIDE SEQUENCE [LARGE SCALE GENOMIC DNA]</scope>
    <source>
        <strain evidence="4">CGMCC 4.7241</strain>
    </source>
</reference>
<dbReference type="Gene3D" id="3.10.105.10">
    <property type="entry name" value="Dipeptide-binding Protein, Domain 3"/>
    <property type="match status" value="1"/>
</dbReference>
<keyword evidence="1" id="KW-0472">Membrane</keyword>
<keyword evidence="4" id="KW-1185">Reference proteome</keyword>
<keyword evidence="1" id="KW-1133">Transmembrane helix</keyword>
<dbReference type="InterPro" id="IPR039424">
    <property type="entry name" value="SBP_5"/>
</dbReference>
<dbReference type="Proteomes" id="UP001595699">
    <property type="component" value="Unassembled WGS sequence"/>
</dbReference>
<evidence type="ECO:0000256" key="1">
    <source>
        <dbReference type="SAM" id="Phobius"/>
    </source>
</evidence>
<dbReference type="Pfam" id="PF00496">
    <property type="entry name" value="SBP_bac_5"/>
    <property type="match status" value="1"/>
</dbReference>
<dbReference type="Gene3D" id="3.40.190.10">
    <property type="entry name" value="Periplasmic binding protein-like II"/>
    <property type="match status" value="1"/>
</dbReference>
<feature type="transmembrane region" description="Helical" evidence="1">
    <location>
        <begin position="349"/>
        <end position="375"/>
    </location>
</feature>
<dbReference type="PANTHER" id="PTHR30290:SF65">
    <property type="entry name" value="MONOACYL PHOSPHATIDYLINOSITOL TETRAMANNOSIDE-BINDING PROTEIN LPQW-RELATED"/>
    <property type="match status" value="1"/>
</dbReference>
<name>A0ABV7YPR6_9ACTN</name>
<protein>
    <submittedName>
        <fullName evidence="3">ABC transporter substrate-binding protein</fullName>
    </submittedName>
</protein>
<keyword evidence="1" id="KW-0812">Transmembrane</keyword>
<feature type="domain" description="Solute-binding protein family 5" evidence="2">
    <location>
        <begin position="27"/>
        <end position="343"/>
    </location>
</feature>
<dbReference type="PIRSF" id="PIRSF002741">
    <property type="entry name" value="MppA"/>
    <property type="match status" value="1"/>
</dbReference>
<proteinExistence type="predicted"/>
<dbReference type="EMBL" id="JBHRZH010000063">
    <property type="protein sequence ID" value="MFC3767002.1"/>
    <property type="molecule type" value="Genomic_DNA"/>
</dbReference>
<evidence type="ECO:0000313" key="4">
    <source>
        <dbReference type="Proteomes" id="UP001595699"/>
    </source>
</evidence>
<sequence>MPTNFVLARAAHGTLGDIDPNAPDGVRYRLAETIELAPDLSSYTIRLRAGERFTDGSPVTAQDVAYSLPRALAKNPTYAELFGGFDLANARVDGDRTLVIPTKQPFSDGRALLCSGTAFIVKDGTKEFTVRTPSCGPFRLIAFEPGRGAQLVAHDGFGTAAGNGGPYLDGVEINWITDPDARLNALRGGQVDFAHDLSPVGARTLEGDPRLRIAHTVPPDVYGLYFQLNMAMPPFTDVRVRQAIKLAIDREAMLETVLYGRGMIGNDMLCVGFREYASEIEQRPYDPGRARALLREAGVEGFATTLLTGPESAGMIEIAQLFAEQMRAVGIIVTVEQKPRGQLLADFEAYAAAPIVGGVFPGIPLVVLYLAVFAAGNPFAKGWNRPDVDSVVARGRASRSSDEARRALVSAQRELWESGNLIVPLFKPVLSGQVPGLTGIKDGLFETHPSFLEASLR</sequence>
<organism evidence="3 4">
    <name type="scientific">Tenggerimyces flavus</name>
    <dbReference type="NCBI Taxonomy" id="1708749"/>
    <lineage>
        <taxon>Bacteria</taxon>
        <taxon>Bacillati</taxon>
        <taxon>Actinomycetota</taxon>
        <taxon>Actinomycetes</taxon>
        <taxon>Propionibacteriales</taxon>
        <taxon>Nocardioidaceae</taxon>
        <taxon>Tenggerimyces</taxon>
    </lineage>
</organism>
<dbReference type="SUPFAM" id="SSF53850">
    <property type="entry name" value="Periplasmic binding protein-like II"/>
    <property type="match status" value="1"/>
</dbReference>
<gene>
    <name evidence="3" type="ORF">ACFOUW_39670</name>
</gene>